<keyword evidence="11" id="KW-0969">Cilium</keyword>
<comment type="function">
    <text evidence="1 10">Role in flagellar biosynthesis.</text>
</comment>
<feature type="transmembrane region" description="Helical" evidence="10">
    <location>
        <begin position="66"/>
        <end position="85"/>
    </location>
</feature>
<evidence type="ECO:0000256" key="6">
    <source>
        <dbReference type="ARBA" id="ARBA00022989"/>
    </source>
</evidence>
<feature type="transmembrane region" description="Helical" evidence="10">
    <location>
        <begin position="92"/>
        <end position="110"/>
    </location>
</feature>
<dbReference type="PANTHER" id="PTHR30065">
    <property type="entry name" value="FLAGELLAR BIOSYNTHETIC PROTEIN FLIR"/>
    <property type="match status" value="1"/>
</dbReference>
<dbReference type="InterPro" id="IPR002010">
    <property type="entry name" value="T3SS_IM_R"/>
</dbReference>
<evidence type="ECO:0000256" key="3">
    <source>
        <dbReference type="ARBA" id="ARBA00021717"/>
    </source>
</evidence>
<evidence type="ECO:0000256" key="8">
    <source>
        <dbReference type="ARBA" id="ARBA00023143"/>
    </source>
</evidence>
<feature type="transmembrane region" description="Helical" evidence="10">
    <location>
        <begin position="12"/>
        <end position="30"/>
    </location>
</feature>
<evidence type="ECO:0000256" key="2">
    <source>
        <dbReference type="ARBA" id="ARBA00009772"/>
    </source>
</evidence>
<feature type="transmembrane region" description="Helical" evidence="10">
    <location>
        <begin position="42"/>
        <end position="60"/>
    </location>
</feature>
<comment type="similarity">
    <text evidence="2 10">Belongs to the FliR/MopE/SpaR family.</text>
</comment>
<dbReference type="PRINTS" id="PR00953">
    <property type="entry name" value="TYPE3IMRPROT"/>
</dbReference>
<dbReference type="Pfam" id="PF01311">
    <property type="entry name" value="Bac_export_1"/>
    <property type="match status" value="1"/>
</dbReference>
<comment type="subcellular location">
    <subcellularLocation>
        <location evidence="10">Cell membrane</location>
        <topology evidence="10">Multi-pass membrane protein</topology>
    </subcellularLocation>
    <subcellularLocation>
        <location evidence="10">Bacterial flagellum basal body</location>
    </subcellularLocation>
</comment>
<keyword evidence="7 10" id="KW-0472">Membrane</keyword>
<evidence type="ECO:0000256" key="4">
    <source>
        <dbReference type="ARBA" id="ARBA00022475"/>
    </source>
</evidence>
<dbReference type="PANTHER" id="PTHR30065:SF8">
    <property type="entry name" value="FLAGELLAR BIOSYNTHETIC PROTEIN FLIR"/>
    <property type="match status" value="1"/>
</dbReference>
<name>A0ABV7D170_9PROT</name>
<dbReference type="NCBIfam" id="TIGR01400">
    <property type="entry name" value="fliR"/>
    <property type="match status" value="1"/>
</dbReference>
<keyword evidence="11" id="KW-0282">Flagellum</keyword>
<keyword evidence="6 10" id="KW-1133">Transmembrane helix</keyword>
<dbReference type="EMBL" id="JBHRSL010000002">
    <property type="protein sequence ID" value="MFC3050899.1"/>
    <property type="molecule type" value="Genomic_DNA"/>
</dbReference>
<keyword evidence="8 10" id="KW-0975">Bacterial flagellum</keyword>
<gene>
    <name evidence="11" type="primary">fliR</name>
    <name evidence="11" type="ORF">ACFOKA_03160</name>
</gene>
<feature type="transmembrane region" description="Helical" evidence="10">
    <location>
        <begin position="219"/>
        <end position="240"/>
    </location>
</feature>
<evidence type="ECO:0000256" key="10">
    <source>
        <dbReference type="RuleBase" id="RU362071"/>
    </source>
</evidence>
<keyword evidence="11" id="KW-0966">Cell projection</keyword>
<dbReference type="InterPro" id="IPR006303">
    <property type="entry name" value="FliR"/>
</dbReference>
<comment type="caution">
    <text evidence="11">The sequence shown here is derived from an EMBL/GenBank/DDBJ whole genome shotgun (WGS) entry which is preliminary data.</text>
</comment>
<evidence type="ECO:0000256" key="9">
    <source>
        <dbReference type="NCBIfam" id="TIGR01400"/>
    </source>
</evidence>
<evidence type="ECO:0000313" key="11">
    <source>
        <dbReference type="EMBL" id="MFC3050899.1"/>
    </source>
</evidence>
<accession>A0ABV7D170</accession>
<evidence type="ECO:0000256" key="5">
    <source>
        <dbReference type="ARBA" id="ARBA00022692"/>
    </source>
</evidence>
<reference evidence="12" key="1">
    <citation type="journal article" date="2019" name="Int. J. Syst. Evol. Microbiol.">
        <title>The Global Catalogue of Microorganisms (GCM) 10K type strain sequencing project: providing services to taxonomists for standard genome sequencing and annotation.</title>
        <authorList>
            <consortium name="The Broad Institute Genomics Platform"/>
            <consortium name="The Broad Institute Genome Sequencing Center for Infectious Disease"/>
            <person name="Wu L."/>
            <person name="Ma J."/>
        </authorList>
    </citation>
    <scope>NUCLEOTIDE SEQUENCE [LARGE SCALE GENOMIC DNA]</scope>
    <source>
        <strain evidence="12">KCTC 62164</strain>
    </source>
</reference>
<keyword evidence="4 10" id="KW-1003">Cell membrane</keyword>
<dbReference type="Proteomes" id="UP001595444">
    <property type="component" value="Unassembled WGS sequence"/>
</dbReference>
<keyword evidence="5 10" id="KW-0812">Transmembrane</keyword>
<sequence length="252" mass="27245">MLGDVLPAEAFAFLLITVRMAALVMVVPVFSESSIPQRMRVAFAMALSLVIYPVVSKVLPPMPANVLVLAGLFIKELTIGLILGLTIRLLMSAIHVAGTIIAFQTGLAAAQTFDPSQGSQSVLVASFFNLLAIVLILVTNLHHMMLTGMVFSYQKFPVGEAIPVADFATITTQYVSSSFALGFQMAAPFIVYGMIYNLGLGLVARMVPGFQVFFIGMPINLFMGFALIMVLMGSIMKYFLQNFQSLLEAMIG</sequence>
<organism evidence="11 12">
    <name type="scientific">Kordiimonas pumila</name>
    <dbReference type="NCBI Taxonomy" id="2161677"/>
    <lineage>
        <taxon>Bacteria</taxon>
        <taxon>Pseudomonadati</taxon>
        <taxon>Pseudomonadota</taxon>
        <taxon>Alphaproteobacteria</taxon>
        <taxon>Kordiimonadales</taxon>
        <taxon>Kordiimonadaceae</taxon>
        <taxon>Kordiimonas</taxon>
    </lineage>
</organism>
<protein>
    <recommendedName>
        <fullName evidence="3 9">Flagellar biosynthetic protein FliR</fullName>
    </recommendedName>
</protein>
<evidence type="ECO:0000256" key="7">
    <source>
        <dbReference type="ARBA" id="ARBA00023136"/>
    </source>
</evidence>
<dbReference type="RefSeq" id="WP_194212393.1">
    <property type="nucleotide sequence ID" value="NZ_CP061205.1"/>
</dbReference>
<proteinExistence type="inferred from homology"/>
<feature type="transmembrane region" description="Helical" evidence="10">
    <location>
        <begin position="122"/>
        <end position="141"/>
    </location>
</feature>
<evidence type="ECO:0000256" key="1">
    <source>
        <dbReference type="ARBA" id="ARBA00002578"/>
    </source>
</evidence>
<keyword evidence="12" id="KW-1185">Reference proteome</keyword>
<evidence type="ECO:0000313" key="12">
    <source>
        <dbReference type="Proteomes" id="UP001595444"/>
    </source>
</evidence>